<dbReference type="EMBL" id="QPFP01000003">
    <property type="protein sequence ID" value="TEB38273.1"/>
    <property type="molecule type" value="Genomic_DNA"/>
</dbReference>
<comment type="caution">
    <text evidence="1">The sequence shown here is derived from an EMBL/GenBank/DDBJ whole genome shotgun (WGS) entry which is preliminary data.</text>
</comment>
<evidence type="ECO:0000313" key="1">
    <source>
        <dbReference type="EMBL" id="TEB38273.1"/>
    </source>
</evidence>
<dbReference type="OrthoDB" id="3145912at2759"/>
<reference evidence="1 2" key="1">
    <citation type="journal article" date="2019" name="Nat. Ecol. Evol.">
        <title>Megaphylogeny resolves global patterns of mushroom evolution.</title>
        <authorList>
            <person name="Varga T."/>
            <person name="Krizsan K."/>
            <person name="Foldi C."/>
            <person name="Dima B."/>
            <person name="Sanchez-Garcia M."/>
            <person name="Sanchez-Ramirez S."/>
            <person name="Szollosi G.J."/>
            <person name="Szarkandi J.G."/>
            <person name="Papp V."/>
            <person name="Albert L."/>
            <person name="Andreopoulos W."/>
            <person name="Angelini C."/>
            <person name="Antonin V."/>
            <person name="Barry K.W."/>
            <person name="Bougher N.L."/>
            <person name="Buchanan P."/>
            <person name="Buyck B."/>
            <person name="Bense V."/>
            <person name="Catcheside P."/>
            <person name="Chovatia M."/>
            <person name="Cooper J."/>
            <person name="Damon W."/>
            <person name="Desjardin D."/>
            <person name="Finy P."/>
            <person name="Geml J."/>
            <person name="Haridas S."/>
            <person name="Hughes K."/>
            <person name="Justo A."/>
            <person name="Karasinski D."/>
            <person name="Kautmanova I."/>
            <person name="Kiss B."/>
            <person name="Kocsube S."/>
            <person name="Kotiranta H."/>
            <person name="LaButti K.M."/>
            <person name="Lechner B.E."/>
            <person name="Liimatainen K."/>
            <person name="Lipzen A."/>
            <person name="Lukacs Z."/>
            <person name="Mihaltcheva S."/>
            <person name="Morgado L.N."/>
            <person name="Niskanen T."/>
            <person name="Noordeloos M.E."/>
            <person name="Ohm R.A."/>
            <person name="Ortiz-Santana B."/>
            <person name="Ovrebo C."/>
            <person name="Racz N."/>
            <person name="Riley R."/>
            <person name="Savchenko A."/>
            <person name="Shiryaev A."/>
            <person name="Soop K."/>
            <person name="Spirin V."/>
            <person name="Szebenyi C."/>
            <person name="Tomsovsky M."/>
            <person name="Tulloss R.E."/>
            <person name="Uehling J."/>
            <person name="Grigoriev I.V."/>
            <person name="Vagvolgyi C."/>
            <person name="Papp T."/>
            <person name="Martin F.M."/>
            <person name="Miettinen O."/>
            <person name="Hibbett D.S."/>
            <person name="Nagy L.G."/>
        </authorList>
    </citation>
    <scope>NUCLEOTIDE SEQUENCE [LARGE SCALE GENOMIC DNA]</scope>
    <source>
        <strain evidence="1 2">FP101781</strain>
    </source>
</reference>
<gene>
    <name evidence="1" type="ORF">FA13DRAFT_735435</name>
</gene>
<sequence>MVSPVVLERRPLTSPVLHRVEPIIYRDVIVDPQGRFHRTVTAPHSTKPPKFFATHVKCLLFNGITITSHIPDILEKCHAVQSLALWVSTEFPTPRLQALLTSRLLAAVQRISVSHFVFGPGQGTFSLPILRDITHLNVLWPEEDSPWEWGSLVGLSSLTHLEVDIYFSIKSPIWLAEALVGHCPPTVRVLIMGILLDGSESGDTVKEIAAIDRGEVDFRVVLCGFDEAVGERLTEPHNVISMAGAVDDWGRPSTTPYTIWDQAMEVVERRLALRSTGGD</sequence>
<dbReference type="Proteomes" id="UP000298030">
    <property type="component" value="Unassembled WGS sequence"/>
</dbReference>
<protein>
    <recommendedName>
        <fullName evidence="3">F-box domain-containing protein</fullName>
    </recommendedName>
</protein>
<evidence type="ECO:0000313" key="2">
    <source>
        <dbReference type="Proteomes" id="UP000298030"/>
    </source>
</evidence>
<name>A0A4Y7TVT8_COPMI</name>
<keyword evidence="2" id="KW-1185">Reference proteome</keyword>
<evidence type="ECO:0008006" key="3">
    <source>
        <dbReference type="Google" id="ProtNLM"/>
    </source>
</evidence>
<organism evidence="1 2">
    <name type="scientific">Coprinellus micaceus</name>
    <name type="common">Glistening ink-cap mushroom</name>
    <name type="synonym">Coprinus micaceus</name>
    <dbReference type="NCBI Taxonomy" id="71717"/>
    <lineage>
        <taxon>Eukaryota</taxon>
        <taxon>Fungi</taxon>
        <taxon>Dikarya</taxon>
        <taxon>Basidiomycota</taxon>
        <taxon>Agaricomycotina</taxon>
        <taxon>Agaricomycetes</taxon>
        <taxon>Agaricomycetidae</taxon>
        <taxon>Agaricales</taxon>
        <taxon>Agaricineae</taxon>
        <taxon>Psathyrellaceae</taxon>
        <taxon>Coprinellus</taxon>
    </lineage>
</organism>
<accession>A0A4Y7TVT8</accession>
<proteinExistence type="predicted"/>
<dbReference type="AlphaFoldDB" id="A0A4Y7TVT8"/>